<dbReference type="Pfam" id="PF05845">
    <property type="entry name" value="PhnH"/>
    <property type="match status" value="1"/>
</dbReference>
<organism evidence="1 2">
    <name type="scientific">Roseicella aquatilis</name>
    <dbReference type="NCBI Taxonomy" id="2527868"/>
    <lineage>
        <taxon>Bacteria</taxon>
        <taxon>Pseudomonadati</taxon>
        <taxon>Pseudomonadota</taxon>
        <taxon>Alphaproteobacteria</taxon>
        <taxon>Acetobacterales</taxon>
        <taxon>Roseomonadaceae</taxon>
        <taxon>Roseicella</taxon>
    </lineage>
</organism>
<dbReference type="RefSeq" id="WP_132285676.1">
    <property type="nucleotide sequence ID" value="NZ_SKBM01000004.1"/>
</dbReference>
<reference evidence="1 2" key="1">
    <citation type="submission" date="2019-03" db="EMBL/GenBank/DDBJ databases">
        <title>Paracraurococcus aquatilis NE82 genome sequence.</title>
        <authorList>
            <person name="Zhao Y."/>
            <person name="Du Z."/>
        </authorList>
    </citation>
    <scope>NUCLEOTIDE SEQUENCE [LARGE SCALE GENOMIC DNA]</scope>
    <source>
        <strain evidence="1 2">NE82</strain>
    </source>
</reference>
<keyword evidence="1" id="KW-0456">Lyase</keyword>
<proteinExistence type="predicted"/>
<comment type="caution">
    <text evidence="1">The sequence shown here is derived from an EMBL/GenBank/DDBJ whole genome shotgun (WGS) entry which is preliminary data.</text>
</comment>
<dbReference type="EMBL" id="SKBM01000004">
    <property type="protein sequence ID" value="TCZ64962.1"/>
    <property type="molecule type" value="Genomic_DNA"/>
</dbReference>
<keyword evidence="2" id="KW-1185">Reference proteome</keyword>
<dbReference type="InterPro" id="IPR008772">
    <property type="entry name" value="Phosphonate_metab_PhnH"/>
</dbReference>
<dbReference type="Proteomes" id="UP000295023">
    <property type="component" value="Unassembled WGS sequence"/>
</dbReference>
<accession>A0A4R4DRF8</accession>
<dbReference type="NCBIfam" id="TIGR03292">
    <property type="entry name" value="PhnH_redo"/>
    <property type="match status" value="1"/>
</dbReference>
<dbReference type="OrthoDB" id="9814509at2"/>
<protein>
    <submittedName>
        <fullName evidence="1">Phosphonate C-P lyase system protein PhnH</fullName>
    </submittedName>
</protein>
<gene>
    <name evidence="1" type="primary">phnH</name>
    <name evidence="1" type="ORF">EXY23_06220</name>
</gene>
<evidence type="ECO:0000313" key="1">
    <source>
        <dbReference type="EMBL" id="TCZ64962.1"/>
    </source>
</evidence>
<dbReference type="InterPro" id="IPR038058">
    <property type="entry name" value="PhnH-like_sp"/>
</dbReference>
<dbReference type="PIRSF" id="PIRSF020680">
    <property type="entry name" value="PhnH"/>
    <property type="match status" value="1"/>
</dbReference>
<sequence length="202" mass="20789">MALAAAALAPGFRDPVPDAQGTFRAVMEALARPGSLQRLATLPAVPEPLPPELAAIALALADHEAPLWLDVRLAAAPAVVDWLRFHSGAPVVADPASAAFALIADPAACPPLEAFARGTPDYPDRSATLVLAVAELTTAHGLILEGPGIRGRALLGAAPLPNDFAQRLERNRAGFPLGVDHLLVASGRVAGLPRTTRILGVA</sequence>
<dbReference type="Gene3D" id="3.40.50.11310">
    <property type="entry name" value="Bacterial phosphonate metabolism protein PhnH"/>
    <property type="match status" value="1"/>
</dbReference>
<evidence type="ECO:0000313" key="2">
    <source>
        <dbReference type="Proteomes" id="UP000295023"/>
    </source>
</evidence>
<dbReference type="AlphaFoldDB" id="A0A4R4DRF8"/>
<name>A0A4R4DRF8_9PROT</name>
<dbReference type="GO" id="GO:0019634">
    <property type="term" value="P:organic phosphonate metabolic process"/>
    <property type="evidence" value="ECO:0007669"/>
    <property type="project" value="InterPro"/>
</dbReference>
<dbReference type="SUPFAM" id="SSF159709">
    <property type="entry name" value="PhnH-like"/>
    <property type="match status" value="1"/>
</dbReference>
<dbReference type="GO" id="GO:0016829">
    <property type="term" value="F:lyase activity"/>
    <property type="evidence" value="ECO:0007669"/>
    <property type="project" value="UniProtKB-KW"/>
</dbReference>